<comment type="similarity">
    <text evidence="3">Belongs to the krueppel C2H2-type zinc-finger protein family.</text>
</comment>
<dbReference type="CDD" id="cd07765">
    <property type="entry name" value="KRAB_A-box"/>
    <property type="match status" value="1"/>
</dbReference>
<feature type="domain" description="C2H2-type" evidence="13">
    <location>
        <begin position="330"/>
        <end position="357"/>
    </location>
</feature>
<reference evidence="14" key="1">
    <citation type="submission" date="2022-03" db="EMBL/GenBank/DDBJ databases">
        <authorList>
            <person name="Alioto T."/>
            <person name="Alioto T."/>
            <person name="Gomez Garrido J."/>
        </authorList>
    </citation>
    <scope>NUCLEOTIDE SEQUENCE</scope>
</reference>
<evidence type="ECO:0000313" key="14">
    <source>
        <dbReference type="EMBL" id="CAH2321460.1"/>
    </source>
</evidence>
<dbReference type="Proteomes" id="UP001295444">
    <property type="component" value="Chromosome 11"/>
</dbReference>
<dbReference type="FunFam" id="3.30.160.60:FF:002343">
    <property type="entry name" value="Zinc finger protein 33A"/>
    <property type="match status" value="3"/>
</dbReference>
<feature type="domain" description="C2H2-type" evidence="13">
    <location>
        <begin position="413"/>
        <end position="440"/>
    </location>
</feature>
<comment type="subcellular location">
    <subcellularLocation>
        <location evidence="2">Nucleus</location>
    </subcellularLocation>
</comment>
<comment type="function">
    <text evidence="1">May be involved in transcriptional regulation.</text>
</comment>
<keyword evidence="6 12" id="KW-0863">Zinc-finger</keyword>
<keyword evidence="7" id="KW-0862">Zinc</keyword>
<dbReference type="GO" id="GO:0008270">
    <property type="term" value="F:zinc ion binding"/>
    <property type="evidence" value="ECO:0007669"/>
    <property type="project" value="UniProtKB-KW"/>
</dbReference>
<dbReference type="InterPro" id="IPR036236">
    <property type="entry name" value="Znf_C2H2_sf"/>
</dbReference>
<dbReference type="GO" id="GO:0003677">
    <property type="term" value="F:DNA binding"/>
    <property type="evidence" value="ECO:0007669"/>
    <property type="project" value="UniProtKB-KW"/>
</dbReference>
<dbReference type="InterPro" id="IPR001909">
    <property type="entry name" value="KRAB"/>
</dbReference>
<gene>
    <name evidence="14" type="ORF">PECUL_23A002926</name>
</gene>
<feature type="domain" description="C2H2-type" evidence="13">
    <location>
        <begin position="553"/>
        <end position="580"/>
    </location>
</feature>
<feature type="domain" description="C2H2-type" evidence="13">
    <location>
        <begin position="357"/>
        <end position="384"/>
    </location>
</feature>
<dbReference type="Gene3D" id="3.30.160.60">
    <property type="entry name" value="Classic Zinc Finger"/>
    <property type="match status" value="10"/>
</dbReference>
<keyword evidence="11" id="KW-0539">Nucleus</keyword>
<dbReference type="FunFam" id="3.30.160.60:FF:000358">
    <property type="entry name" value="zinc finger protein 24"/>
    <property type="match status" value="1"/>
</dbReference>
<evidence type="ECO:0000256" key="12">
    <source>
        <dbReference type="PROSITE-ProRule" id="PRU00042"/>
    </source>
</evidence>
<dbReference type="FunFam" id="3.30.160.60:FF:000340">
    <property type="entry name" value="zinc finger protein 473 isoform X1"/>
    <property type="match status" value="1"/>
</dbReference>
<dbReference type="Pfam" id="PF00096">
    <property type="entry name" value="zf-C2H2"/>
    <property type="match status" value="9"/>
</dbReference>
<feature type="domain" description="C2H2-type" evidence="13">
    <location>
        <begin position="581"/>
        <end position="608"/>
    </location>
</feature>
<dbReference type="SUPFAM" id="SSF57667">
    <property type="entry name" value="beta-beta-alpha zinc fingers"/>
    <property type="match status" value="6"/>
</dbReference>
<dbReference type="FunFam" id="3.30.160.60:FF:002061">
    <property type="entry name" value="Uncharacterized protein"/>
    <property type="match status" value="1"/>
</dbReference>
<dbReference type="PANTHER" id="PTHR16515">
    <property type="entry name" value="PR DOMAIN ZINC FINGER PROTEIN"/>
    <property type="match status" value="1"/>
</dbReference>
<protein>
    <submittedName>
        <fullName evidence="14">Zinc finger 79 isoform X3</fullName>
    </submittedName>
</protein>
<dbReference type="EMBL" id="OW240922">
    <property type="protein sequence ID" value="CAH2321460.1"/>
    <property type="molecule type" value="Genomic_DNA"/>
</dbReference>
<keyword evidence="8" id="KW-0805">Transcription regulation</keyword>
<dbReference type="FunFam" id="3.30.160.60:FF:000017">
    <property type="entry name" value="zinc finger protein 62 homolog"/>
    <property type="match status" value="1"/>
</dbReference>
<dbReference type="InterPro" id="IPR013087">
    <property type="entry name" value="Znf_C2H2_type"/>
</dbReference>
<dbReference type="PANTHER" id="PTHR16515:SF58">
    <property type="entry name" value="ZINC FINGER PROTEIN 22"/>
    <property type="match status" value="1"/>
</dbReference>
<name>A0AAD1WNC5_PELCU</name>
<evidence type="ECO:0000256" key="4">
    <source>
        <dbReference type="ARBA" id="ARBA00022723"/>
    </source>
</evidence>
<dbReference type="Pfam" id="PF01352">
    <property type="entry name" value="KRAB"/>
    <property type="match status" value="1"/>
</dbReference>
<evidence type="ECO:0000256" key="9">
    <source>
        <dbReference type="ARBA" id="ARBA00023125"/>
    </source>
</evidence>
<evidence type="ECO:0000256" key="10">
    <source>
        <dbReference type="ARBA" id="ARBA00023163"/>
    </source>
</evidence>
<dbReference type="SMART" id="SM00355">
    <property type="entry name" value="ZnF_C2H2"/>
    <property type="match status" value="10"/>
</dbReference>
<proteinExistence type="inferred from homology"/>
<sequence>MIIDLLNGEVSVRCEDVALFFSVEEWKYIEGHKDHYKDVMIEDDQPYALFGGLEGRIAGDGLISYFSPPHCADKDEYIFKSKREAHYVIDKPSGRQCKYFRNVGEKTALHADVGLAGMYLPTECTLAKYTSSNVMEESDLYEVNSIKSNIYIPVEQMQARYTRGHILEESTYSEEECLFDSEIYTSQNHAQMRYISPYIKGERYEDGNIKHTSICHPVEHAQLQYRSNCIKEESTSHEYLSDTENHIAFKYSFNHLKDTNTEEIYIGINAATCQTQSEYSSYIEGHSKLNSNTPKGHKNLPIMNFEVGKHFNNDSAPGDCYRSHPTQSLYHCFECQKCFTSKSDLVKHQRVHDKEKLSCSICGAYFAKNLQVVEHMKLHKGNRHYSCSECDKSYTKKSHLDRHARVHTGEKPYTCCECGKYFTHSEDRTTHLRIHTGAKPFVCSECGKSFSLSGNLIRHKRLHTGEKQFVCSECGKCFSRGENLSRHQITHTGVKRFECSECGKCFNYNSSLVQHQSIHTGVKRFKCSECGKCFSQNGNLLRHQRTHTGERPFPCLDCGKCFSLKAVLDKHKRIHTGEKPFPCAVCGRHFRRRSHLKRHMRTHMGGTSNVFV</sequence>
<evidence type="ECO:0000256" key="6">
    <source>
        <dbReference type="ARBA" id="ARBA00022771"/>
    </source>
</evidence>
<evidence type="ECO:0000256" key="8">
    <source>
        <dbReference type="ARBA" id="ARBA00023015"/>
    </source>
</evidence>
<evidence type="ECO:0000256" key="1">
    <source>
        <dbReference type="ARBA" id="ARBA00003767"/>
    </source>
</evidence>
<evidence type="ECO:0000256" key="3">
    <source>
        <dbReference type="ARBA" id="ARBA00006991"/>
    </source>
</evidence>
<dbReference type="GO" id="GO:0005634">
    <property type="term" value="C:nucleus"/>
    <property type="evidence" value="ECO:0007669"/>
    <property type="project" value="UniProtKB-SubCell"/>
</dbReference>
<keyword evidence="10" id="KW-0804">Transcription</keyword>
<feature type="domain" description="C2H2-type" evidence="13">
    <location>
        <begin position="385"/>
        <end position="412"/>
    </location>
</feature>
<feature type="domain" description="C2H2-type" evidence="13">
    <location>
        <begin position="497"/>
        <end position="524"/>
    </location>
</feature>
<dbReference type="PROSITE" id="PS00028">
    <property type="entry name" value="ZINC_FINGER_C2H2_1"/>
    <property type="match status" value="10"/>
</dbReference>
<feature type="domain" description="C2H2-type" evidence="13">
    <location>
        <begin position="469"/>
        <end position="496"/>
    </location>
</feature>
<dbReference type="InterPro" id="IPR036051">
    <property type="entry name" value="KRAB_dom_sf"/>
</dbReference>
<evidence type="ECO:0000259" key="13">
    <source>
        <dbReference type="PROSITE" id="PS50157"/>
    </source>
</evidence>
<dbReference type="InterPro" id="IPR050331">
    <property type="entry name" value="Zinc_finger"/>
</dbReference>
<dbReference type="SUPFAM" id="SSF109640">
    <property type="entry name" value="KRAB domain (Kruppel-associated box)"/>
    <property type="match status" value="1"/>
</dbReference>
<feature type="domain" description="C2H2-type" evidence="13">
    <location>
        <begin position="441"/>
        <end position="468"/>
    </location>
</feature>
<keyword evidence="4" id="KW-0479">Metal-binding</keyword>
<dbReference type="GO" id="GO:0006355">
    <property type="term" value="P:regulation of DNA-templated transcription"/>
    <property type="evidence" value="ECO:0007669"/>
    <property type="project" value="InterPro"/>
</dbReference>
<dbReference type="FunFam" id="3.30.160.60:FF:000478">
    <property type="entry name" value="Zinc finger protein 133"/>
    <property type="match status" value="1"/>
</dbReference>
<dbReference type="FunFam" id="3.30.160.60:FF:000624">
    <property type="entry name" value="zinc finger protein 697"/>
    <property type="match status" value="1"/>
</dbReference>
<evidence type="ECO:0000256" key="7">
    <source>
        <dbReference type="ARBA" id="ARBA00022833"/>
    </source>
</evidence>
<dbReference type="PROSITE" id="PS50157">
    <property type="entry name" value="ZINC_FINGER_C2H2_2"/>
    <property type="match status" value="10"/>
</dbReference>
<keyword evidence="5" id="KW-0677">Repeat</keyword>
<feature type="domain" description="C2H2-type" evidence="13">
    <location>
        <begin position="525"/>
        <end position="552"/>
    </location>
</feature>
<evidence type="ECO:0000256" key="5">
    <source>
        <dbReference type="ARBA" id="ARBA00022737"/>
    </source>
</evidence>
<accession>A0AAD1WNC5</accession>
<dbReference type="AlphaFoldDB" id="A0AAD1WNC5"/>
<organism evidence="14 15">
    <name type="scientific">Pelobates cultripes</name>
    <name type="common">Western spadefoot toad</name>
    <dbReference type="NCBI Taxonomy" id="61616"/>
    <lineage>
        <taxon>Eukaryota</taxon>
        <taxon>Metazoa</taxon>
        <taxon>Chordata</taxon>
        <taxon>Craniata</taxon>
        <taxon>Vertebrata</taxon>
        <taxon>Euteleostomi</taxon>
        <taxon>Amphibia</taxon>
        <taxon>Batrachia</taxon>
        <taxon>Anura</taxon>
        <taxon>Pelobatoidea</taxon>
        <taxon>Pelobatidae</taxon>
        <taxon>Pelobates</taxon>
    </lineage>
</organism>
<evidence type="ECO:0000256" key="11">
    <source>
        <dbReference type="ARBA" id="ARBA00023242"/>
    </source>
</evidence>
<keyword evidence="15" id="KW-1185">Reference proteome</keyword>
<keyword evidence="9" id="KW-0238">DNA-binding</keyword>
<evidence type="ECO:0000256" key="2">
    <source>
        <dbReference type="ARBA" id="ARBA00004123"/>
    </source>
</evidence>
<evidence type="ECO:0000313" key="15">
    <source>
        <dbReference type="Proteomes" id="UP001295444"/>
    </source>
</evidence>